<evidence type="ECO:0000256" key="1">
    <source>
        <dbReference type="SAM" id="Phobius"/>
    </source>
</evidence>
<proteinExistence type="predicted"/>
<evidence type="ECO:0000313" key="3">
    <source>
        <dbReference type="Proteomes" id="UP000186817"/>
    </source>
</evidence>
<organism evidence="2 3">
    <name type="scientific">Symbiodinium microadriaticum</name>
    <name type="common">Dinoflagellate</name>
    <name type="synonym">Zooxanthella microadriatica</name>
    <dbReference type="NCBI Taxonomy" id="2951"/>
    <lineage>
        <taxon>Eukaryota</taxon>
        <taxon>Sar</taxon>
        <taxon>Alveolata</taxon>
        <taxon>Dinophyceae</taxon>
        <taxon>Suessiales</taxon>
        <taxon>Symbiodiniaceae</taxon>
        <taxon>Symbiodinium</taxon>
    </lineage>
</organism>
<comment type="caution">
    <text evidence="2">The sequence shown here is derived from an EMBL/GenBank/DDBJ whole genome shotgun (WGS) entry which is preliminary data.</text>
</comment>
<sequence>MSWGAVLMWVLFVVVKTMLLAPAFFIRDGRFGGGVGAEISFILVRGKPTSGCGVASYSFKKGCQEAYLEVHG</sequence>
<gene>
    <name evidence="2" type="ORF">AK812_SmicGene641</name>
</gene>
<evidence type="ECO:0000313" key="2">
    <source>
        <dbReference type="EMBL" id="OLQ15187.1"/>
    </source>
</evidence>
<protein>
    <submittedName>
        <fullName evidence="2">Uncharacterized protein</fullName>
    </submittedName>
</protein>
<keyword evidence="1" id="KW-0812">Transmembrane</keyword>
<feature type="transmembrane region" description="Helical" evidence="1">
    <location>
        <begin position="6"/>
        <end position="26"/>
    </location>
</feature>
<keyword evidence="1" id="KW-1133">Transmembrane helix</keyword>
<dbReference type="AlphaFoldDB" id="A0A1Q9F6A0"/>
<keyword evidence="1" id="KW-0472">Membrane</keyword>
<dbReference type="EMBL" id="LSRX01000006">
    <property type="protein sequence ID" value="OLQ15187.1"/>
    <property type="molecule type" value="Genomic_DNA"/>
</dbReference>
<dbReference type="Proteomes" id="UP000186817">
    <property type="component" value="Unassembled WGS sequence"/>
</dbReference>
<accession>A0A1Q9F6A0</accession>
<keyword evidence="3" id="KW-1185">Reference proteome</keyword>
<name>A0A1Q9F6A0_SYMMI</name>
<reference evidence="2 3" key="1">
    <citation type="submission" date="2016-02" db="EMBL/GenBank/DDBJ databases">
        <title>Genome analysis of coral dinoflagellate symbionts highlights evolutionary adaptations to a symbiotic lifestyle.</title>
        <authorList>
            <person name="Aranda M."/>
            <person name="Li Y."/>
            <person name="Liew Y.J."/>
            <person name="Baumgarten S."/>
            <person name="Simakov O."/>
            <person name="Wilson M."/>
            <person name="Piel J."/>
            <person name="Ashoor H."/>
            <person name="Bougouffa S."/>
            <person name="Bajic V.B."/>
            <person name="Ryu T."/>
            <person name="Ravasi T."/>
            <person name="Bayer T."/>
            <person name="Micklem G."/>
            <person name="Kim H."/>
            <person name="Bhak J."/>
            <person name="Lajeunesse T.C."/>
            <person name="Voolstra C.R."/>
        </authorList>
    </citation>
    <scope>NUCLEOTIDE SEQUENCE [LARGE SCALE GENOMIC DNA]</scope>
    <source>
        <strain evidence="2 3">CCMP2467</strain>
    </source>
</reference>